<feature type="region of interest" description="Disordered" evidence="1">
    <location>
        <begin position="255"/>
        <end position="346"/>
    </location>
</feature>
<feature type="compositionally biased region" description="Polar residues" evidence="1">
    <location>
        <begin position="655"/>
        <end position="680"/>
    </location>
</feature>
<feature type="compositionally biased region" description="Polar residues" evidence="1">
    <location>
        <begin position="479"/>
        <end position="493"/>
    </location>
</feature>
<sequence length="861" mass="95224">MAPFDDALEPLKNYARLTLSRNAVTTFATRVGNLVKNPSYDILVACVTKLRNMRLAQDSNEMRDSQTRPSQEKEHDPEVGTFIGSPIWTYDCGPTFPNSDHLSTLSDVEAQTFPSVDAAMTMHRREIDLQTKAEADQEDQPAGTRRRGQGYSLDEDRDNEALASQQTEILGNGNNNAASAALGLPPTISQLQRLLSIRRANSPTPLPRQESEMPPERSPFYEDFRETSNEITSHFSTPRMPTPSFLRSQLYLTERTQETTEQQTSNEPSRKRRMQTEEYTGLSGTPSGDSSGNGATCRNKRPSRANPGHDRFSPDDIVVMHEPQAQSDTSNAPKSRNLRKESAEPGTLNFGGKRVWACSSCLKVMTVGRNIRIYECPACGQNQADTAGRGEAEASLSTTGEDLVDEDVDEDDDGHGQVIGSSQPTLDADLFMTYSHNLPVPPVERSSGRSIQQPQYSSSRSTDSAKIQDRACTEHHSTSIDSSAINSDQSISQEQREKFDDNITRVIEAGLFMEHMPDQVFNESATHIITSIDSSVWKRLGVALCPRVLKYLVAMLSNGWVVRHEWFIDSIKSRMWLPLPNERYLIQGDAQFGPAPGTQHRRELRHQQSLKLFDSCRMFFYGEFGTAAQKSIKKQELLRLVQCGGASVLMKRPPKSSSSYRARSRTLGSIRQTPEPNNTINNHNSSSSHSSLCDDFFSPSRSFLYLTEDTKPWQVLIDKSVPIIICDPAKIPSGFFVSPSTTNPPLSTTTTTTTTTAAAVVAATTTSSSSSSSQSSTISTATTPPTESPTAATVTTTLSQADLKKHGWLRDFQAVSLTWVLNCISCSLMGKGDIDLLYGSPNPEEIRQLDQAWDSWRAKKS</sequence>
<dbReference type="InterPro" id="IPR036420">
    <property type="entry name" value="BRCT_dom_sf"/>
</dbReference>
<feature type="region of interest" description="Disordered" evidence="1">
    <location>
        <begin position="57"/>
        <end position="79"/>
    </location>
</feature>
<organism evidence="3 4">
    <name type="scientific">Linnemannia exigua</name>
    <dbReference type="NCBI Taxonomy" id="604196"/>
    <lineage>
        <taxon>Eukaryota</taxon>
        <taxon>Fungi</taxon>
        <taxon>Fungi incertae sedis</taxon>
        <taxon>Mucoromycota</taxon>
        <taxon>Mortierellomycotina</taxon>
        <taxon>Mortierellomycetes</taxon>
        <taxon>Mortierellales</taxon>
        <taxon>Mortierellaceae</taxon>
        <taxon>Linnemannia</taxon>
    </lineage>
</organism>
<comment type="caution">
    <text evidence="3">The sequence shown here is derived from an EMBL/GenBank/DDBJ whole genome shotgun (WGS) entry which is preliminary data.</text>
</comment>
<feature type="region of interest" description="Disordered" evidence="1">
    <location>
        <begin position="390"/>
        <end position="423"/>
    </location>
</feature>
<name>A0AAD4DGY3_9FUNG</name>
<feature type="compositionally biased region" description="Basic and acidic residues" evidence="1">
    <location>
        <begin position="466"/>
        <end position="478"/>
    </location>
</feature>
<evidence type="ECO:0000256" key="1">
    <source>
        <dbReference type="SAM" id="MobiDB-lite"/>
    </source>
</evidence>
<gene>
    <name evidence="3" type="ORF">BGZ95_005415</name>
</gene>
<evidence type="ECO:0000259" key="2">
    <source>
        <dbReference type="PROSITE" id="PS50172"/>
    </source>
</evidence>
<feature type="domain" description="BRCT" evidence="2">
    <location>
        <begin position="509"/>
        <end position="584"/>
    </location>
</feature>
<feature type="compositionally biased region" description="Basic and acidic residues" evidence="1">
    <location>
        <begin position="60"/>
        <end position="78"/>
    </location>
</feature>
<keyword evidence="4" id="KW-1185">Reference proteome</keyword>
<reference evidence="3" key="1">
    <citation type="journal article" date="2020" name="Fungal Divers.">
        <title>Resolving the Mortierellaceae phylogeny through synthesis of multi-gene phylogenetics and phylogenomics.</title>
        <authorList>
            <person name="Vandepol N."/>
            <person name="Liber J."/>
            <person name="Desiro A."/>
            <person name="Na H."/>
            <person name="Kennedy M."/>
            <person name="Barry K."/>
            <person name="Grigoriev I.V."/>
            <person name="Miller A.N."/>
            <person name="O'Donnell K."/>
            <person name="Stajich J.E."/>
            <person name="Bonito G."/>
        </authorList>
    </citation>
    <scope>NUCLEOTIDE SEQUENCE</scope>
    <source>
        <strain evidence="3">NRRL 28262</strain>
    </source>
</reference>
<dbReference type="SUPFAM" id="SSF52113">
    <property type="entry name" value="BRCT domain"/>
    <property type="match status" value="2"/>
</dbReference>
<proteinExistence type="predicted"/>
<dbReference type="InterPro" id="IPR001357">
    <property type="entry name" value="BRCT_dom"/>
</dbReference>
<feature type="region of interest" description="Disordered" evidence="1">
    <location>
        <begin position="764"/>
        <end position="793"/>
    </location>
</feature>
<evidence type="ECO:0000313" key="4">
    <source>
        <dbReference type="Proteomes" id="UP001194580"/>
    </source>
</evidence>
<feature type="region of interest" description="Disordered" evidence="1">
    <location>
        <begin position="652"/>
        <end position="688"/>
    </location>
</feature>
<feature type="region of interest" description="Disordered" evidence="1">
    <location>
        <begin position="130"/>
        <end position="158"/>
    </location>
</feature>
<feature type="compositionally biased region" description="Polar residues" evidence="1">
    <location>
        <begin position="282"/>
        <end position="296"/>
    </location>
</feature>
<dbReference type="PROSITE" id="PS50172">
    <property type="entry name" value="BRCT"/>
    <property type="match status" value="1"/>
</dbReference>
<feature type="compositionally biased region" description="Acidic residues" evidence="1">
    <location>
        <begin position="402"/>
        <end position="413"/>
    </location>
</feature>
<dbReference type="AlphaFoldDB" id="A0AAD4DGY3"/>
<accession>A0AAD4DGY3</accession>
<dbReference type="EMBL" id="JAAAIL010000250">
    <property type="protein sequence ID" value="KAG0277749.1"/>
    <property type="molecule type" value="Genomic_DNA"/>
</dbReference>
<dbReference type="Proteomes" id="UP001194580">
    <property type="component" value="Unassembled WGS sequence"/>
</dbReference>
<protein>
    <recommendedName>
        <fullName evidence="2">BRCT domain-containing protein</fullName>
    </recommendedName>
</protein>
<dbReference type="Gene3D" id="3.40.50.10190">
    <property type="entry name" value="BRCT domain"/>
    <property type="match status" value="2"/>
</dbReference>
<feature type="compositionally biased region" description="Polar residues" evidence="1">
    <location>
        <begin position="448"/>
        <end position="465"/>
    </location>
</feature>
<feature type="region of interest" description="Disordered" evidence="1">
    <location>
        <begin position="437"/>
        <end position="496"/>
    </location>
</feature>
<evidence type="ECO:0000313" key="3">
    <source>
        <dbReference type="EMBL" id="KAG0277749.1"/>
    </source>
</evidence>
<feature type="compositionally biased region" description="Polar residues" evidence="1">
    <location>
        <begin position="324"/>
        <end position="334"/>
    </location>
</feature>